<dbReference type="InterPro" id="IPR029058">
    <property type="entry name" value="AB_hydrolase_fold"/>
</dbReference>
<keyword evidence="2" id="KW-1185">Reference proteome</keyword>
<name>A0A370H534_9NOCA</name>
<dbReference type="STRING" id="1210089.GCA_001613165_05569"/>
<dbReference type="EMBL" id="QQAZ01000005">
    <property type="protein sequence ID" value="RDI50602.1"/>
    <property type="molecule type" value="Genomic_DNA"/>
</dbReference>
<proteinExistence type="predicted"/>
<dbReference type="Pfam" id="PF03583">
    <property type="entry name" value="LIP"/>
    <property type="match status" value="1"/>
</dbReference>
<dbReference type="Proteomes" id="UP000255355">
    <property type="component" value="Unassembled WGS sequence"/>
</dbReference>
<dbReference type="PANTHER" id="PTHR34853:SF1">
    <property type="entry name" value="LIPASE 5"/>
    <property type="match status" value="1"/>
</dbReference>
<dbReference type="InterPro" id="IPR005152">
    <property type="entry name" value="Lipase_secreted"/>
</dbReference>
<dbReference type="GO" id="GO:0016042">
    <property type="term" value="P:lipid catabolic process"/>
    <property type="evidence" value="ECO:0007669"/>
    <property type="project" value="InterPro"/>
</dbReference>
<protein>
    <submittedName>
        <fullName evidence="1">Secretory lipase</fullName>
    </submittedName>
</protein>
<dbReference type="Gene3D" id="1.10.260.130">
    <property type="match status" value="1"/>
</dbReference>
<dbReference type="AlphaFoldDB" id="A0A370H534"/>
<sequence>MLAVAGLVALPGTVDAQPPEQPAIEPMPAVTLPPEFDEFYRPPASTVAGAEPGQILRARRIAPAFLGFDQLNIDGWQLLYRTTDSHGQAIATVTTVLVPRAPAPAGGRKLLSYQIAEDSAAQYCAPSYAIQSGAIPIEYVTAAETLIPIAAGVGQGWTVSIPDYQGPNSAYGTQWINAQAALDGIRATENFAPAQVSGPGTPTAMWGYSGGTVPTSFAAEIAQDYAPELNIVGTAAGGIAAADWPAAMRHNNNGVYTGLVGGVLAGIANEYPEIRDLLAREVDPLGQLFLASKRVLCRAQGSAIVPFYNYLGSFTGGDPLQHPVVQRFIAENSLGQRTPSMPVYMYHAQNDEILPNAGVDRLVGKYCAEGAPSVTYVRELLAEHISGVFSHMPGAFHWLRDRLDGEPVQPGCSISSPVSTVTEPQMGQALAELVPTVLQALVGQPIGTGR</sequence>
<dbReference type="GO" id="GO:0004806">
    <property type="term" value="F:triacylglycerol lipase activity"/>
    <property type="evidence" value="ECO:0007669"/>
    <property type="project" value="InterPro"/>
</dbReference>
<evidence type="ECO:0000313" key="2">
    <source>
        <dbReference type="Proteomes" id="UP000255355"/>
    </source>
</evidence>
<dbReference type="Gene3D" id="3.40.50.1820">
    <property type="entry name" value="alpha/beta hydrolase"/>
    <property type="match status" value="1"/>
</dbReference>
<comment type="caution">
    <text evidence="1">The sequence shown here is derived from an EMBL/GenBank/DDBJ whole genome shotgun (WGS) entry which is preliminary data.</text>
</comment>
<dbReference type="SUPFAM" id="SSF53474">
    <property type="entry name" value="alpha/beta-Hydrolases"/>
    <property type="match status" value="1"/>
</dbReference>
<dbReference type="PANTHER" id="PTHR34853">
    <property type="match status" value="1"/>
</dbReference>
<reference evidence="1 2" key="1">
    <citation type="submission" date="2018-07" db="EMBL/GenBank/DDBJ databases">
        <title>Genomic Encyclopedia of Type Strains, Phase IV (KMG-IV): sequencing the most valuable type-strain genomes for metagenomic binning, comparative biology and taxonomic classification.</title>
        <authorList>
            <person name="Goeker M."/>
        </authorList>
    </citation>
    <scope>NUCLEOTIDE SEQUENCE [LARGE SCALE GENOMIC DNA]</scope>
    <source>
        <strain evidence="1 2">DSM 44952</strain>
    </source>
</reference>
<dbReference type="PIRSF" id="PIRSF029171">
    <property type="entry name" value="Esterase_LipA"/>
    <property type="match status" value="1"/>
</dbReference>
<evidence type="ECO:0000313" key="1">
    <source>
        <dbReference type="EMBL" id="RDI50602.1"/>
    </source>
</evidence>
<gene>
    <name evidence="1" type="ORF">DFR68_10579</name>
</gene>
<organism evidence="1 2">
    <name type="scientific">Nocardia mexicana</name>
    <dbReference type="NCBI Taxonomy" id="279262"/>
    <lineage>
        <taxon>Bacteria</taxon>
        <taxon>Bacillati</taxon>
        <taxon>Actinomycetota</taxon>
        <taxon>Actinomycetes</taxon>
        <taxon>Mycobacteriales</taxon>
        <taxon>Nocardiaceae</taxon>
        <taxon>Nocardia</taxon>
    </lineage>
</organism>
<accession>A0A370H534</accession>